<gene>
    <name evidence="2" type="ORF">KHLLAP_LOCUS4407</name>
</gene>
<dbReference type="AlphaFoldDB" id="A0AAI8VGI2"/>
<sequence>MEQRLKFKRFWSPCPPHITEREMDLAYNRADTRFHKLGKRLKLQEQERRRAARVAGQQAPGQPGPLTDHNLFADENRDNGNTMMEAMTEIVCQWQQYHPGHVPGGPYLAAFWLNEHLIRHCGLEVVMPKLIANEDYKTLERDLYSQQYPWVRRV</sequence>
<comment type="caution">
    <text evidence="2">The sequence shown here is derived from an EMBL/GenBank/DDBJ whole genome shotgun (WGS) entry which is preliminary data.</text>
</comment>
<evidence type="ECO:0000256" key="1">
    <source>
        <dbReference type="SAM" id="MobiDB-lite"/>
    </source>
</evidence>
<organism evidence="2 3">
    <name type="scientific">Anthostomella pinea</name>
    <dbReference type="NCBI Taxonomy" id="933095"/>
    <lineage>
        <taxon>Eukaryota</taxon>
        <taxon>Fungi</taxon>
        <taxon>Dikarya</taxon>
        <taxon>Ascomycota</taxon>
        <taxon>Pezizomycotina</taxon>
        <taxon>Sordariomycetes</taxon>
        <taxon>Xylariomycetidae</taxon>
        <taxon>Xylariales</taxon>
        <taxon>Xylariaceae</taxon>
        <taxon>Anthostomella</taxon>
    </lineage>
</organism>
<protein>
    <submittedName>
        <fullName evidence="2">Uu.00g113330.m01.CDS01</fullName>
    </submittedName>
</protein>
<reference evidence="2" key="1">
    <citation type="submission" date="2023-10" db="EMBL/GenBank/DDBJ databases">
        <authorList>
            <person name="Hackl T."/>
        </authorList>
    </citation>
    <scope>NUCLEOTIDE SEQUENCE</scope>
</reference>
<proteinExistence type="predicted"/>
<keyword evidence="3" id="KW-1185">Reference proteome</keyword>
<name>A0AAI8VGI2_9PEZI</name>
<feature type="compositionally biased region" description="Low complexity" evidence="1">
    <location>
        <begin position="53"/>
        <end position="65"/>
    </location>
</feature>
<dbReference type="Proteomes" id="UP001295740">
    <property type="component" value="Unassembled WGS sequence"/>
</dbReference>
<accession>A0AAI8VGI2</accession>
<feature type="region of interest" description="Disordered" evidence="1">
    <location>
        <begin position="47"/>
        <end position="71"/>
    </location>
</feature>
<evidence type="ECO:0000313" key="3">
    <source>
        <dbReference type="Proteomes" id="UP001295740"/>
    </source>
</evidence>
<evidence type="ECO:0000313" key="2">
    <source>
        <dbReference type="EMBL" id="CAJ2503939.1"/>
    </source>
</evidence>
<dbReference type="EMBL" id="CAUWAG010000006">
    <property type="protein sequence ID" value="CAJ2503939.1"/>
    <property type="molecule type" value="Genomic_DNA"/>
</dbReference>